<evidence type="ECO:0000256" key="2">
    <source>
        <dbReference type="ARBA" id="ARBA00022840"/>
    </source>
</evidence>
<dbReference type="InterPro" id="IPR011009">
    <property type="entry name" value="Kinase-like_dom_sf"/>
</dbReference>
<dbReference type="Pfam" id="PF00069">
    <property type="entry name" value="Pkinase"/>
    <property type="match status" value="1"/>
</dbReference>
<gene>
    <name evidence="7" type="ORF">A1Q1_03444</name>
</gene>
<dbReference type="KEGG" id="tasa:A1Q1_03444"/>
<sequence length="448" mass="48728">MGITSDLRDVLLSQPKSFKKKKEYSLEELLGRGGFGKVVRATWRPPGGEEKEVALKIVPKKLVKDPSTIMDEINVLKDLDNPHIVHVWDHFESRDKYYIAFELAIGGELFDRITERGRFTEKDAGDCIRQVLEATAYLHAHQIVHRDLKPENILFKTRDPVSPIVIADFGIAKHLEPDEEITSMAGSFGYAAPEVLLGKPHSYPVDLWSTGVIAYTLLCGYSPFRSDDKAELIRETTRGKVTFHDRFWKHVSEPAKDFIRKLLVVDPKQRLTAAQALQHPWIVASRGAMKEEDAARSAGYDLSSNIRENFNPRKKWSDALNVIMASNALKAAGRKKEEPLDSDSSSEEGYATADSEASPASAPATSAGAAAAGAAPAVPAAAAVQASAQAAQADVRTPSPAQSTPRTPQTPATPKPSTPGVQSERAPSRSSSGFGLAGLVNSLKAQKL</sequence>
<dbReference type="InterPro" id="IPR000719">
    <property type="entry name" value="Prot_kinase_dom"/>
</dbReference>
<keyword evidence="1 3" id="KW-0547">Nucleotide-binding</keyword>
<dbReference type="SMART" id="SM00220">
    <property type="entry name" value="S_TKc"/>
    <property type="match status" value="1"/>
</dbReference>
<name>J6EXV7_TRIAS</name>
<evidence type="ECO:0000256" key="3">
    <source>
        <dbReference type="PROSITE-ProRule" id="PRU10141"/>
    </source>
</evidence>
<feature type="domain" description="Protein kinase" evidence="6">
    <location>
        <begin position="24"/>
        <end position="282"/>
    </location>
</feature>
<dbReference type="PROSITE" id="PS00107">
    <property type="entry name" value="PROTEIN_KINASE_ATP"/>
    <property type="match status" value="1"/>
</dbReference>
<evidence type="ECO:0000256" key="5">
    <source>
        <dbReference type="SAM" id="MobiDB-lite"/>
    </source>
</evidence>
<comment type="caution">
    <text evidence="7">The sequence shown here is derived from an EMBL/GenBank/DDBJ whole genome shotgun (WGS) entry which is preliminary data.</text>
</comment>
<dbReference type="PROSITE" id="PS50011">
    <property type="entry name" value="PROTEIN_KINASE_DOM"/>
    <property type="match status" value="1"/>
</dbReference>
<evidence type="ECO:0000313" key="8">
    <source>
        <dbReference type="Proteomes" id="UP000002748"/>
    </source>
</evidence>
<dbReference type="GO" id="GO:0005524">
    <property type="term" value="F:ATP binding"/>
    <property type="evidence" value="ECO:0007669"/>
    <property type="project" value="UniProtKB-UniRule"/>
</dbReference>
<dbReference type="PANTHER" id="PTHR24347">
    <property type="entry name" value="SERINE/THREONINE-PROTEIN KINASE"/>
    <property type="match status" value="1"/>
</dbReference>
<evidence type="ECO:0000256" key="1">
    <source>
        <dbReference type="ARBA" id="ARBA00022741"/>
    </source>
</evidence>
<dbReference type="OrthoDB" id="40902at2759"/>
<accession>J6EXV7</accession>
<keyword evidence="7" id="KW-0418">Kinase</keyword>
<keyword evidence="4" id="KW-0723">Serine/threonine-protein kinase</keyword>
<reference evidence="7 8" key="1">
    <citation type="journal article" date="2012" name="Eukaryot. Cell">
        <title>Draft genome sequence of CBS 2479, the standard type strain of Trichosporon asahii.</title>
        <authorList>
            <person name="Yang R.Y."/>
            <person name="Li H.T."/>
            <person name="Zhu H."/>
            <person name="Zhou G.P."/>
            <person name="Wang M."/>
            <person name="Wang L."/>
        </authorList>
    </citation>
    <scope>NUCLEOTIDE SEQUENCE [LARGE SCALE GENOMIC DNA]</scope>
    <source>
        <strain evidence="8">ATCC 90039 / CBS 2479 / JCM 2466 / KCTC 7840 / NCYC 2677 / UAMH 7654</strain>
    </source>
</reference>
<dbReference type="SUPFAM" id="SSF56112">
    <property type="entry name" value="Protein kinase-like (PK-like)"/>
    <property type="match status" value="1"/>
</dbReference>
<keyword evidence="2 3" id="KW-0067">ATP-binding</keyword>
<proteinExistence type="inferred from homology"/>
<dbReference type="EMBL" id="ALBS01000233">
    <property type="protein sequence ID" value="EJT47667.1"/>
    <property type="molecule type" value="Genomic_DNA"/>
</dbReference>
<dbReference type="GO" id="GO:0004674">
    <property type="term" value="F:protein serine/threonine kinase activity"/>
    <property type="evidence" value="ECO:0007669"/>
    <property type="project" value="UniProtKB-KW"/>
</dbReference>
<feature type="compositionally biased region" description="Polar residues" evidence="5">
    <location>
        <begin position="399"/>
        <end position="410"/>
    </location>
</feature>
<evidence type="ECO:0000256" key="4">
    <source>
        <dbReference type="RuleBase" id="RU000304"/>
    </source>
</evidence>
<dbReference type="Gene3D" id="3.30.200.20">
    <property type="entry name" value="Phosphorylase Kinase, domain 1"/>
    <property type="match status" value="1"/>
</dbReference>
<dbReference type="Gene3D" id="1.10.510.10">
    <property type="entry name" value="Transferase(Phosphotransferase) domain 1"/>
    <property type="match status" value="1"/>
</dbReference>
<keyword evidence="7" id="KW-0808">Transferase</keyword>
<dbReference type="CDD" id="cd05117">
    <property type="entry name" value="STKc_CAMK"/>
    <property type="match status" value="1"/>
</dbReference>
<dbReference type="Proteomes" id="UP000002748">
    <property type="component" value="Unassembled WGS sequence"/>
</dbReference>
<dbReference type="VEuPathDB" id="FungiDB:A1Q1_03444"/>
<dbReference type="InterPro" id="IPR017441">
    <property type="entry name" value="Protein_kinase_ATP_BS"/>
</dbReference>
<comment type="similarity">
    <text evidence="4">Belongs to the protein kinase superfamily.</text>
</comment>
<dbReference type="PROSITE" id="PS00108">
    <property type="entry name" value="PROTEIN_KINASE_ST"/>
    <property type="match status" value="1"/>
</dbReference>
<dbReference type="InterPro" id="IPR008271">
    <property type="entry name" value="Ser/Thr_kinase_AS"/>
</dbReference>
<evidence type="ECO:0000259" key="6">
    <source>
        <dbReference type="PROSITE" id="PS50011"/>
    </source>
</evidence>
<feature type="compositionally biased region" description="Low complexity" evidence="5">
    <location>
        <begin position="347"/>
        <end position="394"/>
    </location>
</feature>
<organism evidence="7 8">
    <name type="scientific">Trichosporon asahii var. asahii (strain ATCC 90039 / CBS 2479 / JCM 2466 / KCTC 7840 / NBRC 103889/ NCYC 2677 / UAMH 7654)</name>
    <name type="common">Yeast</name>
    <dbReference type="NCBI Taxonomy" id="1186058"/>
    <lineage>
        <taxon>Eukaryota</taxon>
        <taxon>Fungi</taxon>
        <taxon>Dikarya</taxon>
        <taxon>Basidiomycota</taxon>
        <taxon>Agaricomycotina</taxon>
        <taxon>Tremellomycetes</taxon>
        <taxon>Trichosporonales</taxon>
        <taxon>Trichosporonaceae</taxon>
        <taxon>Trichosporon</taxon>
    </lineage>
</organism>
<dbReference type="GeneID" id="25986957"/>
<evidence type="ECO:0000313" key="7">
    <source>
        <dbReference type="EMBL" id="EJT47667.1"/>
    </source>
</evidence>
<feature type="binding site" evidence="3">
    <location>
        <position position="61"/>
    </location>
    <ligand>
        <name>ATP</name>
        <dbReference type="ChEBI" id="CHEBI:30616"/>
    </ligand>
</feature>
<dbReference type="RefSeq" id="XP_014178717.1">
    <property type="nucleotide sequence ID" value="XM_014323242.1"/>
</dbReference>
<dbReference type="HOGENOM" id="CLU_000288_63_0_1"/>
<protein>
    <submittedName>
        <fullName evidence="7">Calmodulin-dependent protein kinase I</fullName>
    </submittedName>
</protein>
<dbReference type="AlphaFoldDB" id="J6EXV7"/>
<feature type="region of interest" description="Disordered" evidence="5">
    <location>
        <begin position="331"/>
        <end position="448"/>
    </location>
</feature>
<dbReference type="FunFam" id="1.10.510.10:FF:000571">
    <property type="entry name" value="Maternal embryonic leucine zipper kinase"/>
    <property type="match status" value="1"/>
</dbReference>